<feature type="transmembrane region" description="Helical" evidence="9">
    <location>
        <begin position="152"/>
        <end position="175"/>
    </location>
</feature>
<keyword evidence="11" id="KW-1185">Reference proteome</keyword>
<dbReference type="InterPro" id="IPR023271">
    <property type="entry name" value="Aquaporin-like"/>
</dbReference>
<dbReference type="Pfam" id="PF00230">
    <property type="entry name" value="MIP"/>
    <property type="match status" value="1"/>
</dbReference>
<organism evidence="10 11">
    <name type="scientific">Vagococcus allomyrinae</name>
    <dbReference type="NCBI Taxonomy" id="2794353"/>
    <lineage>
        <taxon>Bacteria</taxon>
        <taxon>Bacillati</taxon>
        <taxon>Bacillota</taxon>
        <taxon>Bacilli</taxon>
        <taxon>Lactobacillales</taxon>
        <taxon>Enterococcaceae</taxon>
        <taxon>Vagococcus</taxon>
    </lineage>
</organism>
<keyword evidence="6 9" id="KW-1133">Transmembrane helix</keyword>
<dbReference type="PRINTS" id="PR00783">
    <property type="entry name" value="MINTRINSICP"/>
</dbReference>
<evidence type="ECO:0000256" key="4">
    <source>
        <dbReference type="ARBA" id="ARBA00022475"/>
    </source>
</evidence>
<protein>
    <submittedName>
        <fullName evidence="10">Aquaporin</fullName>
    </submittedName>
</protein>
<feature type="transmembrane region" description="Helical" evidence="9">
    <location>
        <begin position="195"/>
        <end position="217"/>
    </location>
</feature>
<keyword evidence="3 8" id="KW-0813">Transport</keyword>
<proteinExistence type="inferred from homology"/>
<comment type="caution">
    <text evidence="10">The sequence shown here is derived from an EMBL/GenBank/DDBJ whole genome shotgun (WGS) entry which is preliminary data.</text>
</comment>
<evidence type="ECO:0000256" key="5">
    <source>
        <dbReference type="ARBA" id="ARBA00022692"/>
    </source>
</evidence>
<dbReference type="EMBL" id="JAEEGA010000002">
    <property type="protein sequence ID" value="MBP1040172.1"/>
    <property type="molecule type" value="Genomic_DNA"/>
</dbReference>
<dbReference type="RefSeq" id="WP_209525065.1">
    <property type="nucleotide sequence ID" value="NZ_JAEEGA010000002.1"/>
</dbReference>
<sequence>MFIKAMSEMIGTFILVFIGTATAVIGGKETQIGVLLVSLAFGLALIAASYSVSRDSGAHLNPAVSLAFFLNKRIELNVLVYYVISQLVGACAGSYTLKLLLTSNPNASDNLGQNSFDSVGPWFAFSSEVLLTFIFVLIVISATGKRRNPNMAGVISGMGLILVHLVGTRITGTSVNPARSIAPALFVGGEALSQVWVFIVAPFLGATIAAFVGKFFLFTEN</sequence>
<dbReference type="AlphaFoldDB" id="A0A940P913"/>
<keyword evidence="4" id="KW-1003">Cell membrane</keyword>
<feature type="transmembrane region" description="Helical" evidence="9">
    <location>
        <begin position="121"/>
        <end position="140"/>
    </location>
</feature>
<accession>A0A940P913</accession>
<dbReference type="InterPro" id="IPR022357">
    <property type="entry name" value="MIP_CS"/>
</dbReference>
<dbReference type="InterPro" id="IPR034294">
    <property type="entry name" value="Aquaporin_transptr"/>
</dbReference>
<dbReference type="Proteomes" id="UP000674938">
    <property type="component" value="Unassembled WGS sequence"/>
</dbReference>
<dbReference type="PANTHER" id="PTHR19139">
    <property type="entry name" value="AQUAPORIN TRANSPORTER"/>
    <property type="match status" value="1"/>
</dbReference>
<evidence type="ECO:0000313" key="10">
    <source>
        <dbReference type="EMBL" id="MBP1040172.1"/>
    </source>
</evidence>
<name>A0A940P913_9ENTE</name>
<feature type="transmembrane region" description="Helical" evidence="9">
    <location>
        <begin position="33"/>
        <end position="52"/>
    </location>
</feature>
<evidence type="ECO:0000256" key="9">
    <source>
        <dbReference type="SAM" id="Phobius"/>
    </source>
</evidence>
<evidence type="ECO:0000256" key="7">
    <source>
        <dbReference type="ARBA" id="ARBA00023136"/>
    </source>
</evidence>
<gene>
    <name evidence="10" type="ORF">I6N95_04015</name>
</gene>
<dbReference type="SUPFAM" id="SSF81338">
    <property type="entry name" value="Aquaporin-like"/>
    <property type="match status" value="1"/>
</dbReference>
<dbReference type="InterPro" id="IPR000425">
    <property type="entry name" value="MIP"/>
</dbReference>
<evidence type="ECO:0000256" key="8">
    <source>
        <dbReference type="RuleBase" id="RU000477"/>
    </source>
</evidence>
<evidence type="ECO:0000256" key="1">
    <source>
        <dbReference type="ARBA" id="ARBA00004651"/>
    </source>
</evidence>
<evidence type="ECO:0000313" key="11">
    <source>
        <dbReference type="Proteomes" id="UP000674938"/>
    </source>
</evidence>
<dbReference type="PANTHER" id="PTHR19139:SF199">
    <property type="entry name" value="MIP17260P"/>
    <property type="match status" value="1"/>
</dbReference>
<dbReference type="PROSITE" id="PS00221">
    <property type="entry name" value="MIP"/>
    <property type="match status" value="1"/>
</dbReference>
<evidence type="ECO:0000256" key="6">
    <source>
        <dbReference type="ARBA" id="ARBA00022989"/>
    </source>
</evidence>
<keyword evidence="5 8" id="KW-0812">Transmembrane</keyword>
<comment type="subcellular location">
    <subcellularLocation>
        <location evidence="1">Cell membrane</location>
        <topology evidence="1">Multi-pass membrane protein</topology>
    </subcellularLocation>
</comment>
<dbReference type="GO" id="GO:0015250">
    <property type="term" value="F:water channel activity"/>
    <property type="evidence" value="ECO:0007669"/>
    <property type="project" value="TreeGrafter"/>
</dbReference>
<keyword evidence="7 9" id="KW-0472">Membrane</keyword>
<dbReference type="Gene3D" id="1.20.1080.10">
    <property type="entry name" value="Glycerol uptake facilitator protein"/>
    <property type="match status" value="1"/>
</dbReference>
<dbReference type="GO" id="GO:0005886">
    <property type="term" value="C:plasma membrane"/>
    <property type="evidence" value="ECO:0007669"/>
    <property type="project" value="UniProtKB-SubCell"/>
</dbReference>
<feature type="transmembrane region" description="Helical" evidence="9">
    <location>
        <begin position="79"/>
        <end position="101"/>
    </location>
</feature>
<evidence type="ECO:0000256" key="2">
    <source>
        <dbReference type="ARBA" id="ARBA00006175"/>
    </source>
</evidence>
<reference evidence="10" key="1">
    <citation type="submission" date="2020-12" db="EMBL/GenBank/DDBJ databases">
        <title>Vagococcus allomyrinae sp. nov. and Enterococcus lavae sp. nov., isolated from the larvae of Allomyrina dichotoma.</title>
        <authorList>
            <person name="Lee S.D."/>
        </authorList>
    </citation>
    <scope>NUCLEOTIDE SEQUENCE</scope>
    <source>
        <strain evidence="10">BWB3-3</strain>
    </source>
</reference>
<comment type="similarity">
    <text evidence="2 8">Belongs to the MIP/aquaporin (TC 1.A.8) family.</text>
</comment>
<evidence type="ECO:0000256" key="3">
    <source>
        <dbReference type="ARBA" id="ARBA00022448"/>
    </source>
</evidence>